<feature type="transmembrane region" description="Helical" evidence="2">
    <location>
        <begin position="92"/>
        <end position="114"/>
    </location>
</feature>
<protein>
    <recommendedName>
        <fullName evidence="5">GHKL domain-containing protein</fullName>
    </recommendedName>
</protein>
<feature type="transmembrane region" description="Helical" evidence="2">
    <location>
        <begin position="6"/>
        <end position="24"/>
    </location>
</feature>
<dbReference type="Proteomes" id="UP000294743">
    <property type="component" value="Unassembled WGS sequence"/>
</dbReference>
<keyword evidence="2" id="KW-1133">Transmembrane helix</keyword>
<dbReference type="AlphaFoldDB" id="A0A4R7ZAQ7"/>
<evidence type="ECO:0008006" key="5">
    <source>
        <dbReference type="Google" id="ProtNLM"/>
    </source>
</evidence>
<dbReference type="OrthoDB" id="9782576at2"/>
<feature type="transmembrane region" description="Helical" evidence="2">
    <location>
        <begin position="126"/>
        <end position="142"/>
    </location>
</feature>
<dbReference type="RefSeq" id="WP_134170706.1">
    <property type="nucleotide sequence ID" value="NZ_SODD01000039.1"/>
</dbReference>
<feature type="transmembrane region" description="Helical" evidence="2">
    <location>
        <begin position="163"/>
        <end position="183"/>
    </location>
</feature>
<feature type="coiled-coil region" evidence="1">
    <location>
        <begin position="270"/>
        <end position="297"/>
    </location>
</feature>
<name>A0A4R7ZAQ7_9FIRM</name>
<comment type="caution">
    <text evidence="3">The sequence shown here is derived from an EMBL/GenBank/DDBJ whole genome shotgun (WGS) entry which is preliminary data.</text>
</comment>
<proteinExistence type="predicted"/>
<gene>
    <name evidence="3" type="ORF">EDD63_1395</name>
</gene>
<keyword evidence="2" id="KW-0812">Transmembrane</keyword>
<evidence type="ECO:0000313" key="4">
    <source>
        <dbReference type="Proteomes" id="UP000294743"/>
    </source>
</evidence>
<feature type="transmembrane region" description="Helical" evidence="2">
    <location>
        <begin position="36"/>
        <end position="55"/>
    </location>
</feature>
<feature type="transmembrane region" description="Helical" evidence="2">
    <location>
        <begin position="61"/>
        <end position="80"/>
    </location>
</feature>
<keyword evidence="1" id="KW-0175">Coiled coil</keyword>
<reference evidence="3 4" key="1">
    <citation type="submission" date="2019-03" db="EMBL/GenBank/DDBJ databases">
        <title>Genomic Encyclopedia of Type Strains, Phase IV (KMG-IV): sequencing the most valuable type-strain genomes for metagenomic binning, comparative biology and taxonomic classification.</title>
        <authorList>
            <person name="Goeker M."/>
        </authorList>
    </citation>
    <scope>NUCLEOTIDE SEQUENCE [LARGE SCALE GENOMIC DNA]</scope>
    <source>
        <strain evidence="3 4">DSM 28867</strain>
    </source>
</reference>
<evidence type="ECO:0000256" key="2">
    <source>
        <dbReference type="SAM" id="Phobius"/>
    </source>
</evidence>
<dbReference type="EMBL" id="SODD01000039">
    <property type="protein sequence ID" value="TDW14557.1"/>
    <property type="molecule type" value="Genomic_DNA"/>
</dbReference>
<organism evidence="3 4">
    <name type="scientific">Breznakia blatticola</name>
    <dbReference type="NCBI Taxonomy" id="1754012"/>
    <lineage>
        <taxon>Bacteria</taxon>
        <taxon>Bacillati</taxon>
        <taxon>Bacillota</taxon>
        <taxon>Erysipelotrichia</taxon>
        <taxon>Erysipelotrichales</taxon>
        <taxon>Erysipelotrichaceae</taxon>
        <taxon>Breznakia</taxon>
    </lineage>
</organism>
<sequence>MSLEKQGVVIIMWIVYCLYAFHCMQRVYPRRVSLPIYYAAILLVYPATLFFEFQFDYPVQILISFIVIYILIFALLKTPLWGRLFFTTEYVLIYVFTQCIISSLNAIVTGASFYSIFYRDVASKPIPFFSSPIISIFMYAFVNHLLREFNIFRMSHYKKLREILTTLLLIYGVILLCSTAIYQVDDNDIFIPIYHLTIALLLFSTYIWIFLYQYNNISYMESARDNNRLLHLIDTQKVHYKKNVDYIRSLRKVKHDYHWLLYELTENSENLDHEQLLARLQEQYDSIDANYHQYSNDLLIDSIISETSEVCEQHGITFDCSLNIPKDIDFSEDELCFCVATFLNMSIDKIMSSNTKEKALRIHDQNSEYWYVMNFELSADDVELSDNPNVQPDYVLADEIMEAHGGYLQFDYDKDKQILRATGVAPKALKNPTIQAS</sequence>
<keyword evidence="4" id="KW-1185">Reference proteome</keyword>
<keyword evidence="2" id="KW-0472">Membrane</keyword>
<accession>A0A4R7ZAQ7</accession>
<evidence type="ECO:0000313" key="3">
    <source>
        <dbReference type="EMBL" id="TDW14557.1"/>
    </source>
</evidence>
<evidence type="ECO:0000256" key="1">
    <source>
        <dbReference type="SAM" id="Coils"/>
    </source>
</evidence>
<feature type="transmembrane region" description="Helical" evidence="2">
    <location>
        <begin position="189"/>
        <end position="211"/>
    </location>
</feature>